<dbReference type="EC" id="3.5.2.6" evidence="6"/>
<evidence type="ECO:0000256" key="1">
    <source>
        <dbReference type="ARBA" id="ARBA00001526"/>
    </source>
</evidence>
<dbReference type="NCBIfam" id="NF012229">
    <property type="entry name" value="bla_class_B_core"/>
    <property type="match status" value="1"/>
</dbReference>
<dbReference type="PANTHER" id="PTHR42951:SF4">
    <property type="entry name" value="ACYL-COENZYME A THIOESTERASE MBLAC2"/>
    <property type="match status" value="1"/>
</dbReference>
<protein>
    <recommendedName>
        <fullName evidence="6">beta-lactamase</fullName>
        <ecNumber evidence="6">3.5.2.6</ecNumber>
    </recommendedName>
</protein>
<dbReference type="InterPro" id="IPR050855">
    <property type="entry name" value="NDM-1-like"/>
</dbReference>
<evidence type="ECO:0000256" key="11">
    <source>
        <dbReference type="ARBA" id="ARBA00022833"/>
    </source>
</evidence>
<keyword evidence="12" id="KW-0046">Antibiotic resistance</keyword>
<dbReference type="InterPro" id="IPR036866">
    <property type="entry name" value="RibonucZ/Hydroxyglut_hydro"/>
</dbReference>
<keyword evidence="10" id="KW-0378">Hydrolase</keyword>
<evidence type="ECO:0000256" key="5">
    <source>
        <dbReference type="ARBA" id="ARBA00011245"/>
    </source>
</evidence>
<dbReference type="Pfam" id="PF00753">
    <property type="entry name" value="Lactamase_B"/>
    <property type="match status" value="1"/>
</dbReference>
<comment type="caution">
    <text evidence="14">The sequence shown here is derived from an EMBL/GenBank/DDBJ whole genome shotgun (WGS) entry which is preliminary data.</text>
</comment>
<evidence type="ECO:0000256" key="2">
    <source>
        <dbReference type="ARBA" id="ARBA00001947"/>
    </source>
</evidence>
<dbReference type="Gene3D" id="3.60.15.10">
    <property type="entry name" value="Ribonuclease Z/Hydroxyacylglutathione hydrolase-like"/>
    <property type="match status" value="1"/>
</dbReference>
<dbReference type="Proteomes" id="UP000294564">
    <property type="component" value="Unassembled WGS sequence"/>
</dbReference>
<evidence type="ECO:0000256" key="3">
    <source>
        <dbReference type="ARBA" id="ARBA00004418"/>
    </source>
</evidence>
<feature type="domain" description="Metallo-beta-lactamase" evidence="13">
    <location>
        <begin position="56"/>
        <end position="226"/>
    </location>
</feature>
<evidence type="ECO:0000256" key="4">
    <source>
        <dbReference type="ARBA" id="ARBA00005250"/>
    </source>
</evidence>
<proteinExistence type="inferred from homology"/>
<accession>A0A4R2NRA3</accession>
<dbReference type="GO" id="GO:0017001">
    <property type="term" value="P:antibiotic catabolic process"/>
    <property type="evidence" value="ECO:0007669"/>
    <property type="project" value="UniProtKB-ARBA"/>
</dbReference>
<evidence type="ECO:0000256" key="7">
    <source>
        <dbReference type="ARBA" id="ARBA00022723"/>
    </source>
</evidence>
<dbReference type="PANTHER" id="PTHR42951">
    <property type="entry name" value="METALLO-BETA-LACTAMASE DOMAIN-CONTAINING"/>
    <property type="match status" value="1"/>
</dbReference>
<name>A0A4R2NRA3_9FLAO</name>
<keyword evidence="8" id="KW-0732">Signal</keyword>
<comment type="similarity">
    <text evidence="4">Belongs to the metallo-beta-lactamase superfamily. Class-B beta-lactamase family.</text>
</comment>
<comment type="catalytic activity">
    <reaction evidence="1">
        <text>a beta-lactam + H2O = a substituted beta-amino acid</text>
        <dbReference type="Rhea" id="RHEA:20401"/>
        <dbReference type="ChEBI" id="CHEBI:15377"/>
        <dbReference type="ChEBI" id="CHEBI:35627"/>
        <dbReference type="ChEBI" id="CHEBI:140347"/>
        <dbReference type="EC" id="3.5.2.6"/>
    </reaction>
</comment>
<sequence>MESKKILFFVVLVSLLNSCRFKVKDYKSDTINITQVSTHVWQHTSFLQTETFGNVPCNGAIIVNDGKAIVFDTPTNDKASKQLIEWIQSELKSEIIAIVPTHFHEDCLGGLHQFHTANVESYALDVTMELAKSQNIKTLPKNEFSSSKEFQLGNKKVIVSFLGEGHTKDNIVAYFPEDKALFGGCLLKSLKASKGYLGDANVKEWSNTIQKIKNTYPQIEIVIPGHGKSGDSELLEYTQQLFQESSL</sequence>
<keyword evidence="7" id="KW-0479">Metal-binding</keyword>
<comment type="cofactor">
    <cofactor evidence="2">
        <name>Zn(2+)</name>
        <dbReference type="ChEBI" id="CHEBI:29105"/>
    </cofactor>
</comment>
<keyword evidence="9" id="KW-0574">Periplasm</keyword>
<evidence type="ECO:0000256" key="8">
    <source>
        <dbReference type="ARBA" id="ARBA00022729"/>
    </source>
</evidence>
<dbReference type="NCBIfam" id="NF033088">
    <property type="entry name" value="bla_subclass_B1"/>
    <property type="match status" value="1"/>
</dbReference>
<dbReference type="OrthoDB" id="9769598at2"/>
<evidence type="ECO:0000313" key="15">
    <source>
        <dbReference type="Proteomes" id="UP000294564"/>
    </source>
</evidence>
<comment type="subcellular location">
    <subcellularLocation>
        <location evidence="3">Periplasm</location>
    </subcellularLocation>
</comment>
<dbReference type="EMBL" id="SLXM01000007">
    <property type="protein sequence ID" value="TCP23918.1"/>
    <property type="molecule type" value="Genomic_DNA"/>
</dbReference>
<gene>
    <name evidence="14" type="ORF">EV195_10783</name>
</gene>
<evidence type="ECO:0000256" key="12">
    <source>
        <dbReference type="ARBA" id="ARBA00023251"/>
    </source>
</evidence>
<dbReference type="InterPro" id="IPR058199">
    <property type="entry name" value="BlaB//VIM/IMP-1"/>
</dbReference>
<comment type="subunit">
    <text evidence="5">Monomer.</text>
</comment>
<dbReference type="SUPFAM" id="SSF56281">
    <property type="entry name" value="Metallo-hydrolase/oxidoreductase"/>
    <property type="match status" value="1"/>
</dbReference>
<evidence type="ECO:0000256" key="9">
    <source>
        <dbReference type="ARBA" id="ARBA00022764"/>
    </source>
</evidence>
<dbReference type="InterPro" id="IPR001279">
    <property type="entry name" value="Metallo-B-lactamas"/>
</dbReference>
<evidence type="ECO:0000313" key="14">
    <source>
        <dbReference type="EMBL" id="TCP23918.1"/>
    </source>
</evidence>
<dbReference type="SMART" id="SM00849">
    <property type="entry name" value="Lactamase_B"/>
    <property type="match status" value="1"/>
</dbReference>
<organism evidence="14 15">
    <name type="scientific">Tenacibaculum skagerrakense</name>
    <dbReference type="NCBI Taxonomy" id="186571"/>
    <lineage>
        <taxon>Bacteria</taxon>
        <taxon>Pseudomonadati</taxon>
        <taxon>Bacteroidota</taxon>
        <taxon>Flavobacteriia</taxon>
        <taxon>Flavobacteriales</taxon>
        <taxon>Flavobacteriaceae</taxon>
        <taxon>Tenacibaculum</taxon>
    </lineage>
</organism>
<keyword evidence="11" id="KW-0862">Zinc</keyword>
<reference evidence="14 15" key="1">
    <citation type="submission" date="2019-03" db="EMBL/GenBank/DDBJ databases">
        <title>Genomic Encyclopedia of Type Strains, Phase IV (KMG-IV): sequencing the most valuable type-strain genomes for metagenomic binning, comparative biology and taxonomic classification.</title>
        <authorList>
            <person name="Goeker M."/>
        </authorList>
    </citation>
    <scope>NUCLEOTIDE SEQUENCE [LARGE SCALE GENOMIC DNA]</scope>
    <source>
        <strain evidence="14 15">DSM 14836</strain>
    </source>
</reference>
<evidence type="ECO:0000256" key="6">
    <source>
        <dbReference type="ARBA" id="ARBA00012865"/>
    </source>
</evidence>
<keyword evidence="15" id="KW-1185">Reference proteome</keyword>
<evidence type="ECO:0000259" key="13">
    <source>
        <dbReference type="SMART" id="SM00849"/>
    </source>
</evidence>
<evidence type="ECO:0000256" key="10">
    <source>
        <dbReference type="ARBA" id="ARBA00022801"/>
    </source>
</evidence>
<dbReference type="AlphaFoldDB" id="A0A4R2NRA3"/>